<dbReference type="HOGENOM" id="CLU_108879_2_2_6"/>
<feature type="domain" description="HNH nuclease" evidence="1">
    <location>
        <begin position="37"/>
        <end position="90"/>
    </location>
</feature>
<dbReference type="GO" id="GO:0008270">
    <property type="term" value="F:zinc ion binding"/>
    <property type="evidence" value="ECO:0007669"/>
    <property type="project" value="InterPro"/>
</dbReference>
<dbReference type="GO" id="GO:0004519">
    <property type="term" value="F:endonuclease activity"/>
    <property type="evidence" value="ECO:0007669"/>
    <property type="project" value="UniProtKB-KW"/>
</dbReference>
<protein>
    <submittedName>
        <fullName evidence="2 3">HNH endonuclease</fullName>
    </submittedName>
</protein>
<dbReference type="InterPro" id="IPR003615">
    <property type="entry name" value="HNH_nuc"/>
</dbReference>
<gene>
    <name evidence="2" type="ORF">MBSD_0363</name>
    <name evidence="3" type="ORF">MBSD_n2120</name>
</gene>
<accession>A0A0K8QPI6</accession>
<dbReference type="InterPro" id="IPR002711">
    <property type="entry name" value="HNH"/>
</dbReference>
<dbReference type="OrthoDB" id="5292295at2"/>
<keyword evidence="4" id="KW-1185">Reference proteome</keyword>
<reference evidence="3" key="2">
    <citation type="submission" date="2015-08" db="EMBL/GenBank/DDBJ databases">
        <title>Complete DNA Sequence of Pseudomonas syringae pv. actinidiae, the Causal Agent of Kiwifruit Canker Disease.</title>
        <authorList>
            <person name="Rikkerink E.H.A."/>
            <person name="Fineran P.C."/>
        </authorList>
    </citation>
    <scope>NUCLEOTIDE SEQUENCE</scope>
    <source>
        <strain evidence="3">SkMP5</strain>
    </source>
</reference>
<proteinExistence type="predicted"/>
<evidence type="ECO:0000313" key="2">
    <source>
        <dbReference type="EMBL" id="GAN43850.1"/>
    </source>
</evidence>
<keyword evidence="3" id="KW-0378">Hydrolase</keyword>
<organism evidence="3">
    <name type="scientific">Mizugakiibacter sediminis</name>
    <dbReference type="NCBI Taxonomy" id="1475481"/>
    <lineage>
        <taxon>Bacteria</taxon>
        <taxon>Pseudomonadati</taxon>
        <taxon>Pseudomonadota</taxon>
        <taxon>Gammaproteobacteria</taxon>
        <taxon>Lysobacterales</taxon>
        <taxon>Rhodanobacteraceae</taxon>
        <taxon>Mizugakiibacter</taxon>
    </lineage>
</organism>
<dbReference type="Proteomes" id="UP000253740">
    <property type="component" value="Unassembled WGS sequence"/>
</dbReference>
<dbReference type="Pfam" id="PF01844">
    <property type="entry name" value="HNH"/>
    <property type="match status" value="1"/>
</dbReference>
<keyword evidence="3" id="KW-0540">Nuclease</keyword>
<dbReference type="Gene3D" id="1.10.30.50">
    <property type="match status" value="1"/>
</dbReference>
<evidence type="ECO:0000313" key="3">
    <source>
        <dbReference type="EMBL" id="GAP66805.1"/>
    </source>
</evidence>
<name>A0A0K8QPI6_9GAMM</name>
<sequence>MARLKTLKPRLQAMDTLRRPMAPSMSERRMAGRKLQERRLSIWARSPHCARCGTLTSYPNGFELDHVVPLHQGGEDSEANCQVLCGGCHARKTAEDACR</sequence>
<dbReference type="EMBL" id="DF952378">
    <property type="protein sequence ID" value="GAN43850.1"/>
    <property type="molecule type" value="Genomic_DNA"/>
</dbReference>
<dbReference type="GO" id="GO:0003676">
    <property type="term" value="F:nucleic acid binding"/>
    <property type="evidence" value="ECO:0007669"/>
    <property type="project" value="InterPro"/>
</dbReference>
<reference evidence="2" key="1">
    <citation type="submission" date="2015-03" db="EMBL/GenBank/DDBJ databases">
        <title>Draft genome sequence of Mizugakiibacter sediminis skMP5.</title>
        <authorList>
            <person name="Watanabe T."/>
            <person name="Kojima H."/>
            <person name="Fukui M."/>
        </authorList>
    </citation>
    <scope>NUCLEOTIDE SEQUENCE</scope>
    <source>
        <strain evidence="2">SkMP5</strain>
    </source>
</reference>
<dbReference type="CDD" id="cd00085">
    <property type="entry name" value="HNHc"/>
    <property type="match status" value="1"/>
</dbReference>
<evidence type="ECO:0000313" key="4">
    <source>
        <dbReference type="Proteomes" id="UP000253740"/>
    </source>
</evidence>
<keyword evidence="3" id="KW-0255">Endonuclease</keyword>
<dbReference type="EMBL" id="DF970235">
    <property type="protein sequence ID" value="GAP66805.1"/>
    <property type="molecule type" value="Genomic_DNA"/>
</dbReference>
<dbReference type="SMART" id="SM00507">
    <property type="entry name" value="HNHc"/>
    <property type="match status" value="1"/>
</dbReference>
<dbReference type="AlphaFoldDB" id="A0A0K8QPI6"/>
<evidence type="ECO:0000259" key="1">
    <source>
        <dbReference type="SMART" id="SM00507"/>
    </source>
</evidence>